<name>A0A4P7KPD0_9GAMM</name>
<gene>
    <name evidence="2" type="ORF">ArsFIN_03360</name>
</gene>
<dbReference type="GeneID" id="96875639"/>
<dbReference type="Proteomes" id="UP000295134">
    <property type="component" value="Chromosome"/>
</dbReference>
<evidence type="ECO:0000313" key="2">
    <source>
        <dbReference type="EMBL" id="QBY41807.1"/>
    </source>
</evidence>
<feature type="region of interest" description="Disordered" evidence="1">
    <location>
        <begin position="1"/>
        <end position="23"/>
    </location>
</feature>
<sequence>MARNKSPRKRKPVKSGRLPVTSRATAPVYPKRFMISLPPENDDDRPPEFFYDTLKEAIRHCVRLGPQFFLDTQYYPPLVTIIRSFEQRQDQADDAGYDYTEGVITESLPADEFITYTELGIIPVSFEPWDKHTDNWADESDNFCFFGKMPIR</sequence>
<accession>A0A4P7KPD0</accession>
<proteinExistence type="predicted"/>
<dbReference type="KEGG" id="ans:ArsFIN_03360"/>
<reference evidence="2 3" key="1">
    <citation type="submission" date="2019-03" db="EMBL/GenBank/DDBJ databases">
        <title>Long-read sequencing reveals hyperdense prophage content in a complex bacterial symbiont genome.</title>
        <authorList>
            <person name="Frost C.L."/>
            <person name="Siozios S."/>
            <person name="Nadal-Jimenez P."/>
            <person name="Brockhurst M.A."/>
            <person name="King K.C."/>
            <person name="Darby A.C."/>
            <person name="Hurst G.D.D."/>
        </authorList>
    </citation>
    <scope>NUCLEOTIDE SEQUENCE [LARGE SCALE GENOMIC DNA]</scope>
    <source>
        <strain evidence="2 3">FIN</strain>
    </source>
</reference>
<dbReference type="EMBL" id="CP038613">
    <property type="protein sequence ID" value="QBY41807.1"/>
    <property type="molecule type" value="Genomic_DNA"/>
</dbReference>
<organism evidence="2 3">
    <name type="scientific">Arsenophonus nasoniae</name>
    <name type="common">son-killer infecting Nasonia vitripennis</name>
    <dbReference type="NCBI Taxonomy" id="638"/>
    <lineage>
        <taxon>Bacteria</taxon>
        <taxon>Pseudomonadati</taxon>
        <taxon>Pseudomonadota</taxon>
        <taxon>Gammaproteobacteria</taxon>
        <taxon>Enterobacterales</taxon>
        <taxon>Morganellaceae</taxon>
        <taxon>Arsenophonus</taxon>
    </lineage>
</organism>
<feature type="compositionally biased region" description="Basic residues" evidence="1">
    <location>
        <begin position="1"/>
        <end position="14"/>
    </location>
</feature>
<evidence type="ECO:0000313" key="3">
    <source>
        <dbReference type="Proteomes" id="UP000295134"/>
    </source>
</evidence>
<protein>
    <submittedName>
        <fullName evidence="2">Uncharacterized protein</fullName>
    </submittedName>
</protein>
<dbReference type="AlphaFoldDB" id="A0A4P7KPD0"/>
<evidence type="ECO:0000256" key="1">
    <source>
        <dbReference type="SAM" id="MobiDB-lite"/>
    </source>
</evidence>
<dbReference type="RefSeq" id="WP_135677422.1">
    <property type="nucleotide sequence ID" value="NZ_CP038613.1"/>
</dbReference>